<dbReference type="GO" id="GO:0034974">
    <property type="term" value="C:Swi5-Swi2 complex"/>
    <property type="evidence" value="ECO:0007669"/>
    <property type="project" value="TreeGrafter"/>
</dbReference>
<evidence type="ECO:0008006" key="8">
    <source>
        <dbReference type="Google" id="ProtNLM"/>
    </source>
</evidence>
<evidence type="ECO:0000256" key="5">
    <source>
        <dbReference type="SAM" id="MobiDB-lite"/>
    </source>
</evidence>
<name>A0A3N4IAC7_ASCIM</name>
<dbReference type="Proteomes" id="UP000275078">
    <property type="component" value="Unassembled WGS sequence"/>
</dbReference>
<organism evidence="6 7">
    <name type="scientific">Ascobolus immersus RN42</name>
    <dbReference type="NCBI Taxonomy" id="1160509"/>
    <lineage>
        <taxon>Eukaryota</taxon>
        <taxon>Fungi</taxon>
        <taxon>Dikarya</taxon>
        <taxon>Ascomycota</taxon>
        <taxon>Pezizomycotina</taxon>
        <taxon>Pezizomycetes</taxon>
        <taxon>Pezizales</taxon>
        <taxon>Ascobolaceae</taxon>
        <taxon>Ascobolus</taxon>
    </lineage>
</organism>
<gene>
    <name evidence="6" type="ORF">BJ508DRAFT_413696</name>
</gene>
<dbReference type="AlphaFoldDB" id="A0A3N4IAC7"/>
<evidence type="ECO:0000256" key="2">
    <source>
        <dbReference type="ARBA" id="ARBA00022763"/>
    </source>
</evidence>
<keyword evidence="3" id="KW-0234">DNA repair</keyword>
<evidence type="ECO:0000256" key="3">
    <source>
        <dbReference type="ARBA" id="ARBA00023204"/>
    </source>
</evidence>
<keyword evidence="7" id="KW-1185">Reference proteome</keyword>
<dbReference type="EMBL" id="ML119667">
    <property type="protein sequence ID" value="RPA83032.1"/>
    <property type="molecule type" value="Genomic_DNA"/>
</dbReference>
<feature type="compositionally biased region" description="Low complexity" evidence="5">
    <location>
        <begin position="28"/>
        <end position="72"/>
    </location>
</feature>
<accession>A0A3N4IAC7</accession>
<comment type="similarity">
    <text evidence="1">Belongs to the SWI5/SAE3 family.</text>
</comment>
<reference evidence="6 7" key="1">
    <citation type="journal article" date="2018" name="Nat. Ecol. Evol.">
        <title>Pezizomycetes genomes reveal the molecular basis of ectomycorrhizal truffle lifestyle.</title>
        <authorList>
            <person name="Murat C."/>
            <person name="Payen T."/>
            <person name="Noel B."/>
            <person name="Kuo A."/>
            <person name="Morin E."/>
            <person name="Chen J."/>
            <person name="Kohler A."/>
            <person name="Krizsan K."/>
            <person name="Balestrini R."/>
            <person name="Da Silva C."/>
            <person name="Montanini B."/>
            <person name="Hainaut M."/>
            <person name="Levati E."/>
            <person name="Barry K.W."/>
            <person name="Belfiori B."/>
            <person name="Cichocki N."/>
            <person name="Clum A."/>
            <person name="Dockter R.B."/>
            <person name="Fauchery L."/>
            <person name="Guy J."/>
            <person name="Iotti M."/>
            <person name="Le Tacon F."/>
            <person name="Lindquist E.A."/>
            <person name="Lipzen A."/>
            <person name="Malagnac F."/>
            <person name="Mello A."/>
            <person name="Molinier V."/>
            <person name="Miyauchi S."/>
            <person name="Poulain J."/>
            <person name="Riccioni C."/>
            <person name="Rubini A."/>
            <person name="Sitrit Y."/>
            <person name="Splivallo R."/>
            <person name="Traeger S."/>
            <person name="Wang M."/>
            <person name="Zifcakova L."/>
            <person name="Wipf D."/>
            <person name="Zambonelli A."/>
            <person name="Paolocci F."/>
            <person name="Nowrousian M."/>
            <person name="Ottonello S."/>
            <person name="Baldrian P."/>
            <person name="Spatafora J.W."/>
            <person name="Henrissat B."/>
            <person name="Nagy L.G."/>
            <person name="Aury J.M."/>
            <person name="Wincker P."/>
            <person name="Grigoriev I.V."/>
            <person name="Bonfante P."/>
            <person name="Martin F.M."/>
        </authorList>
    </citation>
    <scope>NUCLEOTIDE SEQUENCE [LARGE SCALE GENOMIC DNA]</scope>
    <source>
        <strain evidence="6 7">RN42</strain>
    </source>
</reference>
<evidence type="ECO:0000313" key="6">
    <source>
        <dbReference type="EMBL" id="RPA83032.1"/>
    </source>
</evidence>
<evidence type="ECO:0000313" key="7">
    <source>
        <dbReference type="Proteomes" id="UP000275078"/>
    </source>
</evidence>
<dbReference type="GO" id="GO:0000709">
    <property type="term" value="P:meiotic joint molecule formation"/>
    <property type="evidence" value="ECO:0007669"/>
    <property type="project" value="TreeGrafter"/>
</dbReference>
<feature type="coiled-coil region" evidence="4">
    <location>
        <begin position="72"/>
        <end position="99"/>
    </location>
</feature>
<dbReference type="PANTHER" id="PTHR28529">
    <property type="entry name" value="DNA REPAIR PROTEIN SWI5 HOMOLOG"/>
    <property type="match status" value="1"/>
</dbReference>
<evidence type="ECO:0000256" key="1">
    <source>
        <dbReference type="ARBA" id="ARBA00008060"/>
    </source>
</evidence>
<dbReference type="PANTHER" id="PTHR28529:SF2">
    <property type="entry name" value="DNA REPAIR PROTEIN SWI5 HOMOLOG"/>
    <property type="match status" value="1"/>
</dbReference>
<protein>
    <recommendedName>
        <fullName evidence="8">Swi5-domain-containing protein</fullName>
    </recommendedName>
</protein>
<proteinExistence type="inferred from homology"/>
<dbReference type="GO" id="GO:0010772">
    <property type="term" value="P:meiotic DNA recombinase assembly involved in reciprocal meiotic recombination"/>
    <property type="evidence" value="ECO:0007669"/>
    <property type="project" value="TreeGrafter"/>
</dbReference>
<feature type="region of interest" description="Disordered" evidence="5">
    <location>
        <begin position="1"/>
        <end position="72"/>
    </location>
</feature>
<dbReference type="Gene3D" id="1.20.5.170">
    <property type="match status" value="1"/>
</dbReference>
<sequence length="155" mass="16297">MSSPPPTSPVHASSSPPPQSSPVPTPNPAQTITTPATPTSTPPTTSQRHVSPIAHPIPTPTAAAPSRRAQKAAALEAKIAHLESELASVQAQHEKLEKELPEEKDPDKIVKAHIKRLHVYNETKDVAMGLIGLVAVNRGVGVGEVLEEFGVDGKD</sequence>
<dbReference type="STRING" id="1160509.A0A3N4IAC7"/>
<feature type="compositionally biased region" description="Pro residues" evidence="5">
    <location>
        <begin position="15"/>
        <end position="27"/>
    </location>
</feature>
<dbReference type="GO" id="GO:0032798">
    <property type="term" value="C:Swi5-Sfr1 complex"/>
    <property type="evidence" value="ECO:0007669"/>
    <property type="project" value="TreeGrafter"/>
</dbReference>
<dbReference type="InterPro" id="IPR010760">
    <property type="entry name" value="DNA-repair_Swi5"/>
</dbReference>
<evidence type="ECO:0000256" key="4">
    <source>
        <dbReference type="SAM" id="Coils"/>
    </source>
</evidence>
<dbReference type="Pfam" id="PF07061">
    <property type="entry name" value="Swi5"/>
    <property type="match status" value="1"/>
</dbReference>
<keyword evidence="4" id="KW-0175">Coiled coil</keyword>
<keyword evidence="2" id="KW-0227">DNA damage</keyword>